<dbReference type="PANTHER" id="PTHR36455:SF1">
    <property type="entry name" value="BLR8292 PROTEIN"/>
    <property type="match status" value="1"/>
</dbReference>
<dbReference type="Proteomes" id="UP001597041">
    <property type="component" value="Unassembled WGS sequence"/>
</dbReference>
<proteinExistence type="predicted"/>
<dbReference type="PANTHER" id="PTHR36455">
    <property type="match status" value="1"/>
</dbReference>
<dbReference type="InterPro" id="IPR008878">
    <property type="entry name" value="Transposase_IS66_Orf2"/>
</dbReference>
<gene>
    <name evidence="1" type="primary">tnpB</name>
    <name evidence="1" type="ORF">ACFQ19_20310</name>
</gene>
<protein>
    <submittedName>
        <fullName evidence="1">IS66 family insertion sequence element accessory protein TnpB</fullName>
    </submittedName>
</protein>
<dbReference type="EMBL" id="JBHTKK010000067">
    <property type="protein sequence ID" value="MFD1068309.1"/>
    <property type="molecule type" value="Genomic_DNA"/>
</dbReference>
<sequence>QPFCRSTSWCGHGFTIRCCTGAYLSMISHMPFEQVYLARGSTDLRKSIDGLAVIVQECFELDPFSPCLFVFCNRKRDKLKILQWENNGFWLHYRRLERGTFHWPSEEDAAPMHISPRQLRWLLDGLSINQKQAHDEVKARTVL</sequence>
<dbReference type="Pfam" id="PF05717">
    <property type="entry name" value="TnpB_IS66"/>
    <property type="match status" value="1"/>
</dbReference>
<comment type="caution">
    <text evidence="1">The sequence shown here is derived from an EMBL/GenBank/DDBJ whole genome shotgun (WGS) entry which is preliminary data.</text>
</comment>
<name>A0ABW3NMV5_9BACI</name>
<dbReference type="RefSeq" id="WP_379594679.1">
    <property type="nucleotide sequence ID" value="NZ_JBHTKK010000067.1"/>
</dbReference>
<organism evidence="1 2">
    <name type="scientific">Oceanobacillus locisalsi</name>
    <dbReference type="NCBI Taxonomy" id="546107"/>
    <lineage>
        <taxon>Bacteria</taxon>
        <taxon>Bacillati</taxon>
        <taxon>Bacillota</taxon>
        <taxon>Bacilli</taxon>
        <taxon>Bacillales</taxon>
        <taxon>Bacillaceae</taxon>
        <taxon>Oceanobacillus</taxon>
    </lineage>
</organism>
<keyword evidence="2" id="KW-1185">Reference proteome</keyword>
<evidence type="ECO:0000313" key="2">
    <source>
        <dbReference type="Proteomes" id="UP001597041"/>
    </source>
</evidence>
<dbReference type="NCBIfam" id="NF033819">
    <property type="entry name" value="IS66_TnpB"/>
    <property type="match status" value="1"/>
</dbReference>
<evidence type="ECO:0000313" key="1">
    <source>
        <dbReference type="EMBL" id="MFD1068309.1"/>
    </source>
</evidence>
<reference evidence="2" key="1">
    <citation type="journal article" date="2019" name="Int. J. Syst. Evol. Microbiol.">
        <title>The Global Catalogue of Microorganisms (GCM) 10K type strain sequencing project: providing services to taxonomists for standard genome sequencing and annotation.</title>
        <authorList>
            <consortium name="The Broad Institute Genomics Platform"/>
            <consortium name="The Broad Institute Genome Sequencing Center for Infectious Disease"/>
            <person name="Wu L."/>
            <person name="Ma J."/>
        </authorList>
    </citation>
    <scope>NUCLEOTIDE SEQUENCE [LARGE SCALE GENOMIC DNA]</scope>
    <source>
        <strain evidence="2">CCUG 56608</strain>
    </source>
</reference>
<accession>A0ABW3NMV5</accession>
<feature type="non-terminal residue" evidence="1">
    <location>
        <position position="1"/>
    </location>
</feature>